<dbReference type="PANTHER" id="PTHR37383">
    <property type="entry name" value="OS01G0694200 PROTEIN"/>
    <property type="match status" value="1"/>
</dbReference>
<keyword evidence="2" id="KW-1185">Reference proteome</keyword>
<dbReference type="Gramene" id="rna-AYBTSS11_LOCUS12631">
    <property type="protein sequence ID" value="CAJ1947384.1"/>
    <property type="gene ID" value="gene-AYBTSS11_LOCUS12631"/>
</dbReference>
<sequence length="529" mass="57385">MVAVQGSKVPLPHPSSLSPSPHLHTSILFEPSSLSLALTHTDSSLSLYPSFSPLSPSFSPHQTQTLTIPSPSSSSTFLLLQQHPSAASAVIFLVSSPHRSRILLRLYRLRRREAPSFARVTRVLCSHKDLCFEPGLGVILDAKHGAAVRLAASVNYFALYALSSNKVWVFAVKDEDGGGRQDGNNNNNDDDSGSGAGVRLMRCAVIECARPVFSLSVAFGFLILGEENGIRVFGLRRLVKGKSGNKRFGNSKHLRNGGGVRGGGLEVVNCNGDLEGKMETHGVAAAKVSTSVSGPCFDVSLLASGHTLQACSLFLVDQDMGARQVKQTVKSKHDDRDGGSCFVVLKGNEVNTKSATKVSMSIKAISVQAVSQRMFLILDSHGDSHLLSLSHSGVGVDIAGNVRPLPRTMEVRSIAVFRDLSNMSQTIWISDGCHSVHMFAAMDIENALNEADGNDCNEKLLHLPVLLRIVRNLSICMSSHNLGIVEGQHQGMVTTRMEAKLDGLEKMIQEMVQDRDKRDNEYHDRFQRI</sequence>
<dbReference type="Proteomes" id="UP001189624">
    <property type="component" value="Chromosome 4"/>
</dbReference>
<evidence type="ECO:0000313" key="2">
    <source>
        <dbReference type="Proteomes" id="UP001189624"/>
    </source>
</evidence>
<proteinExistence type="predicted"/>
<evidence type="ECO:0000313" key="1">
    <source>
        <dbReference type="EMBL" id="CAJ1947384.1"/>
    </source>
</evidence>
<accession>A0AA86VY23</accession>
<dbReference type="PANTHER" id="PTHR37383:SF1">
    <property type="entry name" value="OS01G0694200 PROTEIN"/>
    <property type="match status" value="1"/>
</dbReference>
<dbReference type="AlphaFoldDB" id="A0AA86VY23"/>
<protein>
    <submittedName>
        <fullName evidence="1">Uncharacterized protein</fullName>
    </submittedName>
</protein>
<name>A0AA86VY23_9FABA</name>
<organism evidence="1 2">
    <name type="scientific">Sphenostylis stenocarpa</name>
    <dbReference type="NCBI Taxonomy" id="92480"/>
    <lineage>
        <taxon>Eukaryota</taxon>
        <taxon>Viridiplantae</taxon>
        <taxon>Streptophyta</taxon>
        <taxon>Embryophyta</taxon>
        <taxon>Tracheophyta</taxon>
        <taxon>Spermatophyta</taxon>
        <taxon>Magnoliopsida</taxon>
        <taxon>eudicotyledons</taxon>
        <taxon>Gunneridae</taxon>
        <taxon>Pentapetalae</taxon>
        <taxon>rosids</taxon>
        <taxon>fabids</taxon>
        <taxon>Fabales</taxon>
        <taxon>Fabaceae</taxon>
        <taxon>Papilionoideae</taxon>
        <taxon>50 kb inversion clade</taxon>
        <taxon>NPAAA clade</taxon>
        <taxon>indigoferoid/millettioid clade</taxon>
        <taxon>Phaseoleae</taxon>
        <taxon>Sphenostylis</taxon>
    </lineage>
</organism>
<dbReference type="EMBL" id="OY731401">
    <property type="protein sequence ID" value="CAJ1947384.1"/>
    <property type="molecule type" value="Genomic_DNA"/>
</dbReference>
<gene>
    <name evidence="1" type="ORF">AYBTSS11_LOCUS12631</name>
</gene>
<reference evidence="1" key="1">
    <citation type="submission" date="2023-10" db="EMBL/GenBank/DDBJ databases">
        <authorList>
            <person name="Domelevo Entfellner J.-B."/>
        </authorList>
    </citation>
    <scope>NUCLEOTIDE SEQUENCE</scope>
</reference>